<dbReference type="PANTHER" id="PTHR32347">
    <property type="entry name" value="EFFLUX SYSTEM COMPONENT YKNX-RELATED"/>
    <property type="match status" value="1"/>
</dbReference>
<sequence length="703" mass="77785">MLPELRQDLALHPGPDAPDGSPTWMLHDPASNRFFSLSWPAFELLSRWALGTVEALVDAVNRDTTLHVGEADVDGLARMLAGNHLIVPRGPQDTQRLAAHAQALKLSAGQWLLKNYLFFRLPLVRPMHWLQRMSPWVRWAYQPAFWAGVVGLSLLGLVLAARQWDEFTHTFTSYASWDGLLAIGIALSFAKVLHELGHAFTATRFGCRVPAMGVAFLVMWPVLYTDTNEAWKLRSRRQRLAIGAAGMLSELALAAIALVAWSLLPDTPGWGPVRSGAFLLATTTWVLTLAINASPFMRFDGYFLLSDAVNMPNLHERAFAMARWWLRECLFGWGDEPPEPVQPARRRWLIAFAAATWVYRLVLFLGIALLVYHAFFKALGLVLMAVELGWFIARPVWREFKAWWQRRADLRWNRASGRTVLLAGGLLVVLVWPWQTSVRAPGMLGPLQTQAVYAPYAAQVAGALPRAGDAVRAGQPLLALRSPELAARLAQAQAREQQLQWQLNQQPFDERLMEAGTALRKRWEAAAAEVSGLGEEMKRLTIVAPFDGKVADVTEDAPVGAWIPAGERLLQVIGSQGSKVDVFVDEASLPSIAEGQMARFVPAAPEQAAVQCKVARVDAVQLVSLDMPALAGPFGGEIPARRANDGRLLPLQPTFHVRLDQCGQAVALRTEWPGTAHLEGERRSLLGRAWQRAAATWHREAGL</sequence>
<name>A0A3N7HQI8_9BURK</name>
<dbReference type="Pfam" id="PF02163">
    <property type="entry name" value="Peptidase_M50"/>
    <property type="match status" value="1"/>
</dbReference>
<keyword evidence="7" id="KW-0175">Coiled coil</keyword>
<comment type="subcellular location">
    <subcellularLocation>
        <location evidence="3">Cell envelope</location>
    </subcellularLocation>
    <subcellularLocation>
        <location evidence="2">Membrane</location>
        <topology evidence="2">Multi-pass membrane protein</topology>
    </subcellularLocation>
</comment>
<dbReference type="GO" id="GO:0016020">
    <property type="term" value="C:membrane"/>
    <property type="evidence" value="ECO:0007669"/>
    <property type="project" value="UniProtKB-SubCell"/>
</dbReference>
<dbReference type="AlphaFoldDB" id="A0A3N7HQI8"/>
<evidence type="ECO:0000256" key="3">
    <source>
        <dbReference type="ARBA" id="ARBA00004196"/>
    </source>
</evidence>
<dbReference type="GO" id="GO:0006508">
    <property type="term" value="P:proteolysis"/>
    <property type="evidence" value="ECO:0007669"/>
    <property type="project" value="InterPro"/>
</dbReference>
<feature type="transmembrane region" description="Helical" evidence="9">
    <location>
        <begin position="174"/>
        <end position="194"/>
    </location>
</feature>
<evidence type="ECO:0000256" key="5">
    <source>
        <dbReference type="ARBA" id="ARBA00022692"/>
    </source>
</evidence>
<keyword evidence="12" id="KW-1185">Reference proteome</keyword>
<reference evidence="11 12" key="1">
    <citation type="submission" date="2018-08" db="EMBL/GenBank/DDBJ databases">
        <authorList>
            <person name="Khan S.A."/>
            <person name="Jeon C.O."/>
            <person name="Chun B.H."/>
            <person name="Jeong S.E."/>
        </authorList>
    </citation>
    <scope>NUCLEOTIDE SEQUENCE [LARGE SCALE GENOMIC DNA]</scope>
    <source>
        <strain evidence="11 12">S-16</strain>
    </source>
</reference>
<accession>A0A3N7HQI8</accession>
<evidence type="ECO:0000256" key="6">
    <source>
        <dbReference type="ARBA" id="ARBA00022989"/>
    </source>
</evidence>
<dbReference type="PANTHER" id="PTHR32347:SF23">
    <property type="entry name" value="BLL5650 PROTEIN"/>
    <property type="match status" value="1"/>
</dbReference>
<dbReference type="InterPro" id="IPR008915">
    <property type="entry name" value="Peptidase_M50"/>
</dbReference>
<evidence type="ECO:0000256" key="2">
    <source>
        <dbReference type="ARBA" id="ARBA00004141"/>
    </source>
</evidence>
<evidence type="ECO:0000256" key="8">
    <source>
        <dbReference type="ARBA" id="ARBA00023136"/>
    </source>
</evidence>
<dbReference type="SUPFAM" id="SSF111369">
    <property type="entry name" value="HlyD-like secretion proteins"/>
    <property type="match status" value="1"/>
</dbReference>
<comment type="caution">
    <text evidence="11">The sequence shown here is derived from an EMBL/GenBank/DDBJ whole genome shotgun (WGS) entry which is preliminary data.</text>
</comment>
<evidence type="ECO:0000256" key="1">
    <source>
        <dbReference type="ARBA" id="ARBA00001947"/>
    </source>
</evidence>
<comment type="cofactor">
    <cofactor evidence="1">
        <name>Zn(2+)</name>
        <dbReference type="ChEBI" id="CHEBI:29105"/>
    </cofactor>
</comment>
<evidence type="ECO:0000256" key="4">
    <source>
        <dbReference type="ARBA" id="ARBA00007931"/>
    </source>
</evidence>
<feature type="transmembrane region" description="Helical" evidence="9">
    <location>
        <begin position="417"/>
        <end position="434"/>
    </location>
</feature>
<evidence type="ECO:0000259" key="10">
    <source>
        <dbReference type="Pfam" id="PF02163"/>
    </source>
</evidence>
<feature type="transmembrane region" description="Helical" evidence="9">
    <location>
        <begin position="276"/>
        <end position="296"/>
    </location>
</feature>
<feature type="domain" description="Peptidase M50" evidence="10">
    <location>
        <begin position="185"/>
        <end position="261"/>
    </location>
</feature>
<keyword evidence="5 9" id="KW-0812">Transmembrane</keyword>
<evidence type="ECO:0000256" key="7">
    <source>
        <dbReference type="ARBA" id="ARBA00023054"/>
    </source>
</evidence>
<dbReference type="Proteomes" id="UP000267464">
    <property type="component" value="Unassembled WGS sequence"/>
</dbReference>
<evidence type="ECO:0000313" key="12">
    <source>
        <dbReference type="Proteomes" id="UP000267464"/>
    </source>
</evidence>
<keyword evidence="8 9" id="KW-0472">Membrane</keyword>
<dbReference type="Gene3D" id="2.40.50.100">
    <property type="match status" value="1"/>
</dbReference>
<keyword evidence="6 9" id="KW-1133">Transmembrane helix</keyword>
<reference evidence="11 12" key="2">
    <citation type="submission" date="2018-12" db="EMBL/GenBank/DDBJ databases">
        <title>Rhizobacter gummiphilus sp. nov., a rubber-degrading bacterium isolated from the soil of a botanical garden in Japan.</title>
        <authorList>
            <person name="Shunsuke S.S."/>
        </authorList>
    </citation>
    <scope>NUCLEOTIDE SEQUENCE [LARGE SCALE GENOMIC DNA]</scope>
    <source>
        <strain evidence="11 12">S-16</strain>
    </source>
</reference>
<dbReference type="InterPro" id="IPR050465">
    <property type="entry name" value="UPF0194_transport"/>
</dbReference>
<feature type="transmembrane region" description="Helical" evidence="9">
    <location>
        <begin position="139"/>
        <end position="162"/>
    </location>
</feature>
<protein>
    <submittedName>
        <fullName evidence="11">HlyD family efflux transporter periplasmic adaptor subunit</fullName>
    </submittedName>
</protein>
<evidence type="ECO:0000313" key="11">
    <source>
        <dbReference type="EMBL" id="RQP23426.1"/>
    </source>
</evidence>
<dbReference type="EMBL" id="QUSW01000005">
    <property type="protein sequence ID" value="RQP23426.1"/>
    <property type="molecule type" value="Genomic_DNA"/>
</dbReference>
<feature type="transmembrane region" description="Helical" evidence="9">
    <location>
        <begin position="348"/>
        <end position="372"/>
    </location>
</feature>
<dbReference type="GO" id="GO:0030313">
    <property type="term" value="C:cell envelope"/>
    <property type="evidence" value="ECO:0007669"/>
    <property type="project" value="UniProtKB-SubCell"/>
</dbReference>
<proteinExistence type="inferred from homology"/>
<organism evidence="11 12">
    <name type="scientific">Piscinibacter terrae</name>
    <dbReference type="NCBI Taxonomy" id="2496871"/>
    <lineage>
        <taxon>Bacteria</taxon>
        <taxon>Pseudomonadati</taxon>
        <taxon>Pseudomonadota</taxon>
        <taxon>Betaproteobacteria</taxon>
        <taxon>Burkholderiales</taxon>
        <taxon>Sphaerotilaceae</taxon>
        <taxon>Piscinibacter</taxon>
    </lineage>
</organism>
<feature type="transmembrane region" description="Helical" evidence="9">
    <location>
        <begin position="378"/>
        <end position="397"/>
    </location>
</feature>
<gene>
    <name evidence="11" type="ORF">DZC73_18955</name>
</gene>
<feature type="transmembrane region" description="Helical" evidence="9">
    <location>
        <begin position="240"/>
        <end position="264"/>
    </location>
</feature>
<evidence type="ECO:0000256" key="9">
    <source>
        <dbReference type="SAM" id="Phobius"/>
    </source>
</evidence>
<dbReference type="OrthoDB" id="9759690at2"/>
<comment type="similarity">
    <text evidence="4">Belongs to the peptidase M50B family.</text>
</comment>